<keyword evidence="2" id="KW-1185">Reference proteome</keyword>
<comment type="caution">
    <text evidence="1">The sequence shown here is derived from an EMBL/GenBank/DDBJ whole genome shotgun (WGS) entry which is preliminary data.</text>
</comment>
<dbReference type="EMBL" id="BMMV01000005">
    <property type="protein sequence ID" value="GGJ87293.1"/>
    <property type="molecule type" value="Genomic_DNA"/>
</dbReference>
<evidence type="ECO:0000313" key="1">
    <source>
        <dbReference type="EMBL" id="GGJ87293.1"/>
    </source>
</evidence>
<gene>
    <name evidence="1" type="ORF">GCM10011583_18550</name>
</gene>
<reference evidence="2" key="1">
    <citation type="journal article" date="2019" name="Int. J. Syst. Evol. Microbiol.">
        <title>The Global Catalogue of Microorganisms (GCM) 10K type strain sequencing project: providing services to taxonomists for standard genome sequencing and annotation.</title>
        <authorList>
            <consortium name="The Broad Institute Genomics Platform"/>
            <consortium name="The Broad Institute Genome Sequencing Center for Infectious Disease"/>
            <person name="Wu L."/>
            <person name="Ma J."/>
        </authorList>
    </citation>
    <scope>NUCLEOTIDE SEQUENCE [LARGE SCALE GENOMIC DNA]</scope>
    <source>
        <strain evidence="2">CGMCC 4.7275</strain>
    </source>
</reference>
<accession>A0ABQ2E3Z6</accession>
<protein>
    <submittedName>
        <fullName evidence="1">Uncharacterized protein</fullName>
    </submittedName>
</protein>
<organism evidence="1 2">
    <name type="scientific">Streptomyces camponoticapitis</name>
    <dbReference type="NCBI Taxonomy" id="1616125"/>
    <lineage>
        <taxon>Bacteria</taxon>
        <taxon>Bacillati</taxon>
        <taxon>Actinomycetota</taxon>
        <taxon>Actinomycetes</taxon>
        <taxon>Kitasatosporales</taxon>
        <taxon>Streptomycetaceae</taxon>
        <taxon>Streptomyces</taxon>
    </lineage>
</organism>
<sequence>MSGPEHYVRAERLVEDLRRAKASISQAVSPETAMIALAEAQVHATLALAAATALPEPSRAATRATVPEWDAWHTAAGVQPESYDVKGSAS</sequence>
<dbReference type="RefSeq" id="WP_189106881.1">
    <property type="nucleotide sequence ID" value="NZ_BMMV01000005.1"/>
</dbReference>
<name>A0ABQ2E3Z6_9ACTN</name>
<evidence type="ECO:0000313" key="2">
    <source>
        <dbReference type="Proteomes" id="UP000660265"/>
    </source>
</evidence>
<proteinExistence type="predicted"/>
<dbReference type="Proteomes" id="UP000660265">
    <property type="component" value="Unassembled WGS sequence"/>
</dbReference>